<evidence type="ECO:0000313" key="8">
    <source>
        <dbReference type="EMBL" id="TCC94035.1"/>
    </source>
</evidence>
<comment type="catalytic activity">
    <reaction evidence="6">
        <text>a thymidine in DNA + NAD(+) = an N-(ADP-alpha-D-ribosyl)-thymidine in DNA + nicotinamide + H(+)</text>
        <dbReference type="Rhea" id="RHEA:71651"/>
        <dbReference type="Rhea" id="RHEA-COMP:13556"/>
        <dbReference type="Rhea" id="RHEA-COMP:18051"/>
        <dbReference type="ChEBI" id="CHEBI:15378"/>
        <dbReference type="ChEBI" id="CHEBI:17154"/>
        <dbReference type="ChEBI" id="CHEBI:57540"/>
        <dbReference type="ChEBI" id="CHEBI:137386"/>
        <dbReference type="ChEBI" id="CHEBI:191199"/>
    </reaction>
</comment>
<dbReference type="GO" id="GO:0016757">
    <property type="term" value="F:glycosyltransferase activity"/>
    <property type="evidence" value="ECO:0007669"/>
    <property type="project" value="UniProtKB-UniRule"/>
</dbReference>
<evidence type="ECO:0000256" key="2">
    <source>
        <dbReference type="ARBA" id="ARBA00022676"/>
    </source>
</evidence>
<feature type="active site" description="Proton acceptor" evidence="6">
    <location>
        <position position="52"/>
    </location>
</feature>
<dbReference type="RefSeq" id="WP_131551898.1">
    <property type="nucleotide sequence ID" value="NZ_SJSK01000001.1"/>
</dbReference>
<feature type="domain" description="DarT" evidence="7">
    <location>
        <begin position="9"/>
        <end position="213"/>
    </location>
</feature>
<dbReference type="InterPro" id="IPR029494">
    <property type="entry name" value="DarT"/>
</dbReference>
<keyword evidence="9" id="KW-1185">Reference proteome</keyword>
<evidence type="ECO:0000256" key="1">
    <source>
        <dbReference type="ARBA" id="ARBA00022649"/>
    </source>
</evidence>
<feature type="binding site" evidence="6">
    <location>
        <begin position="13"/>
        <end position="15"/>
    </location>
    <ligand>
        <name>NAD(+)</name>
        <dbReference type="ChEBI" id="CHEBI:57540"/>
    </ligand>
</feature>
<gene>
    <name evidence="8" type="ORF">EZ428_04475</name>
</gene>
<comment type="similarity">
    <text evidence="6">Belongs to the DarT ADP-ribosyltransferase family.</text>
</comment>
<proteinExistence type="inferred from homology"/>
<dbReference type="AlphaFoldDB" id="A0A4R0N2U3"/>
<dbReference type="GO" id="GO:0016779">
    <property type="term" value="F:nucleotidyltransferase activity"/>
    <property type="evidence" value="ECO:0007669"/>
    <property type="project" value="UniProtKB-UniRule"/>
</dbReference>
<evidence type="ECO:0000259" key="7">
    <source>
        <dbReference type="PROSITE" id="PS52018"/>
    </source>
</evidence>
<evidence type="ECO:0000256" key="5">
    <source>
        <dbReference type="ARBA" id="ARBA00023125"/>
    </source>
</evidence>
<evidence type="ECO:0000256" key="6">
    <source>
        <dbReference type="PROSITE-ProRule" id="PRU01362"/>
    </source>
</evidence>
<dbReference type="PROSITE" id="PS52018">
    <property type="entry name" value="DART"/>
    <property type="match status" value="1"/>
</dbReference>
<sequence length="213" mass="24756">MPALDLTNTWLFRIIHVDNLEYLLEHGMFHKSHINADPNYINIGDSILIQQRNDHDVGINPPNGQLGEYVPFYFGGLSPMLLNIKTGHRGITRRPQEEIIYICCSIQSILDKCELWCFTDGHAKNAITTFYNQINDLSHVDLKLAGERYWHNTDEDFDKMRKKQAEFLVKFHVPPECISNIIVYNEDASKRVSKLVTESTNKIKVHISKNFYY</sequence>
<keyword evidence="3 6" id="KW-0808">Transferase</keyword>
<feature type="binding site" evidence="6">
    <location>
        <position position="52"/>
    </location>
    <ligand>
        <name>NAD(+)</name>
        <dbReference type="ChEBI" id="CHEBI:57540"/>
    </ligand>
</feature>
<comment type="caution">
    <text evidence="6">Lacks conserved residue(s) required for the propagation of feature annotation.</text>
</comment>
<dbReference type="EMBL" id="SJSK01000001">
    <property type="protein sequence ID" value="TCC94035.1"/>
    <property type="molecule type" value="Genomic_DNA"/>
</dbReference>
<feature type="active site" evidence="6">
    <location>
        <position position="166"/>
    </location>
</feature>
<keyword evidence="1 6" id="KW-1277">Toxin-antitoxin system</keyword>
<keyword evidence="5 6" id="KW-0238">DNA-binding</keyword>
<keyword evidence="4 6" id="KW-0548">Nucleotidyltransferase</keyword>
<dbReference type="OrthoDB" id="9813972at2"/>
<dbReference type="GO" id="GO:0003677">
    <property type="term" value="F:DNA binding"/>
    <property type="evidence" value="ECO:0007669"/>
    <property type="project" value="UniProtKB-UniRule"/>
</dbReference>
<dbReference type="Proteomes" id="UP000292884">
    <property type="component" value="Unassembled WGS sequence"/>
</dbReference>
<evidence type="ECO:0000256" key="4">
    <source>
        <dbReference type="ARBA" id="ARBA00022695"/>
    </source>
</evidence>
<comment type="caution">
    <text evidence="8">The sequence shown here is derived from an EMBL/GenBank/DDBJ whole genome shotgun (WGS) entry which is preliminary data.</text>
</comment>
<accession>A0A4R0N2U3</accession>
<dbReference type="Pfam" id="PF14487">
    <property type="entry name" value="DarT"/>
    <property type="match status" value="1"/>
</dbReference>
<evidence type="ECO:0000313" key="9">
    <source>
        <dbReference type="Proteomes" id="UP000292884"/>
    </source>
</evidence>
<organism evidence="8 9">
    <name type="scientific">Pedobacter frigiditerrae</name>
    <dbReference type="NCBI Taxonomy" id="2530452"/>
    <lineage>
        <taxon>Bacteria</taxon>
        <taxon>Pseudomonadati</taxon>
        <taxon>Bacteroidota</taxon>
        <taxon>Sphingobacteriia</taxon>
        <taxon>Sphingobacteriales</taxon>
        <taxon>Sphingobacteriaceae</taxon>
        <taxon>Pedobacter</taxon>
    </lineage>
</organism>
<evidence type="ECO:0000256" key="3">
    <source>
        <dbReference type="ARBA" id="ARBA00022679"/>
    </source>
</evidence>
<protein>
    <submittedName>
        <fullName evidence="8">DUF4433 domain-containing protein</fullName>
    </submittedName>
</protein>
<reference evidence="8 9" key="1">
    <citation type="submission" date="2019-02" db="EMBL/GenBank/DDBJ databases">
        <title>Pedobacter sp. RP-1-13 sp. nov., isolated from Arctic soil.</title>
        <authorList>
            <person name="Dahal R.H."/>
        </authorList>
    </citation>
    <scope>NUCLEOTIDE SEQUENCE [LARGE SCALE GENOMIC DNA]</scope>
    <source>
        <strain evidence="8 9">RP-1-13</strain>
    </source>
</reference>
<name>A0A4R0N2U3_9SPHI</name>
<keyword evidence="2 6" id="KW-0328">Glycosyltransferase</keyword>